<comment type="caution">
    <text evidence="2">The sequence shown here is derived from an EMBL/GenBank/DDBJ whole genome shotgun (WGS) entry which is preliminary data.</text>
</comment>
<sequence length="312" mass="33417">MVTRSCSYAFLFLVAFQSTIIKGDIVLPPPPQCSPVPASTLEKIEFVLNLIVYEAEFFLRSSVGLGINDISPGLVQGPVPIGATVAELDNGTRNIIEEFGLSCVGHIRAIVDATVLNPPITRPQLNFSAQLFSGLINQVVNATLTPPFNIYANNNFLFAAVDASSLLRQYLTGIIPSIVGDDERRLVTGIAVDEAAVSGALRAQLYARVNSTVSPYTFTVANLSALIAQLVNQIAGCGMKDEGLIVPLQLGAENRTTTNVVPADVYSLAFSRSERDILRVLFGTGNATRPGGFFPRGFNGALFRRIQILGLS</sequence>
<evidence type="ECO:0000313" key="3">
    <source>
        <dbReference type="Proteomes" id="UP001396334"/>
    </source>
</evidence>
<proteinExistence type="predicted"/>
<organism evidence="2 3">
    <name type="scientific">Hibiscus sabdariffa</name>
    <name type="common">roselle</name>
    <dbReference type="NCBI Taxonomy" id="183260"/>
    <lineage>
        <taxon>Eukaryota</taxon>
        <taxon>Viridiplantae</taxon>
        <taxon>Streptophyta</taxon>
        <taxon>Embryophyta</taxon>
        <taxon>Tracheophyta</taxon>
        <taxon>Spermatophyta</taxon>
        <taxon>Magnoliopsida</taxon>
        <taxon>eudicotyledons</taxon>
        <taxon>Gunneridae</taxon>
        <taxon>Pentapetalae</taxon>
        <taxon>rosids</taxon>
        <taxon>malvids</taxon>
        <taxon>Malvales</taxon>
        <taxon>Malvaceae</taxon>
        <taxon>Malvoideae</taxon>
        <taxon>Hibiscus</taxon>
    </lineage>
</organism>
<protein>
    <recommendedName>
        <fullName evidence="4">Desiccation-related protein PCC13-62-like</fullName>
    </recommendedName>
</protein>
<keyword evidence="1" id="KW-0732">Signal</keyword>
<dbReference type="Proteomes" id="UP001396334">
    <property type="component" value="Unassembled WGS sequence"/>
</dbReference>
<dbReference type="EMBL" id="JBBPBN010000022">
    <property type="protein sequence ID" value="KAK9013550.1"/>
    <property type="molecule type" value="Genomic_DNA"/>
</dbReference>
<dbReference type="InterPro" id="IPR052965">
    <property type="entry name" value="Pigment-catalase-like"/>
</dbReference>
<evidence type="ECO:0000256" key="1">
    <source>
        <dbReference type="SAM" id="SignalP"/>
    </source>
</evidence>
<evidence type="ECO:0000313" key="2">
    <source>
        <dbReference type="EMBL" id="KAK9013550.1"/>
    </source>
</evidence>
<feature type="chain" id="PRO_5046381399" description="Desiccation-related protein PCC13-62-like" evidence="1">
    <location>
        <begin position="24"/>
        <end position="312"/>
    </location>
</feature>
<keyword evidence="3" id="KW-1185">Reference proteome</keyword>
<gene>
    <name evidence="2" type="ORF">V6N11_041554</name>
</gene>
<accession>A0ABR2RL17</accession>
<name>A0ABR2RL17_9ROSI</name>
<dbReference type="PANTHER" id="PTHR31694">
    <property type="entry name" value="DESICCATION-LIKE PROTEIN"/>
    <property type="match status" value="1"/>
</dbReference>
<feature type="signal peptide" evidence="1">
    <location>
        <begin position="1"/>
        <end position="23"/>
    </location>
</feature>
<evidence type="ECO:0008006" key="4">
    <source>
        <dbReference type="Google" id="ProtNLM"/>
    </source>
</evidence>
<dbReference type="PANTHER" id="PTHR31694:SF17">
    <property type="entry name" value="DESICCATION-RELATED PROTEIN PCC13-62-LIKE"/>
    <property type="match status" value="1"/>
</dbReference>
<reference evidence="2 3" key="1">
    <citation type="journal article" date="2024" name="G3 (Bethesda)">
        <title>Genome assembly of Hibiscus sabdariffa L. provides insights into metabolisms of medicinal natural products.</title>
        <authorList>
            <person name="Kim T."/>
        </authorList>
    </citation>
    <scope>NUCLEOTIDE SEQUENCE [LARGE SCALE GENOMIC DNA]</scope>
    <source>
        <strain evidence="2">TK-2024</strain>
        <tissue evidence="2">Old leaves</tissue>
    </source>
</reference>